<dbReference type="RefSeq" id="WP_207862290.1">
    <property type="nucleotide sequence ID" value="NZ_JAFREP010000034.1"/>
</dbReference>
<gene>
    <name evidence="1" type="ORF">J3U88_27845</name>
</gene>
<evidence type="ECO:0000313" key="2">
    <source>
        <dbReference type="Proteomes" id="UP000664417"/>
    </source>
</evidence>
<accession>A0A8J7QD37</accession>
<evidence type="ECO:0000313" key="1">
    <source>
        <dbReference type="EMBL" id="MBO1322317.1"/>
    </source>
</evidence>
<protein>
    <submittedName>
        <fullName evidence="1">Uncharacterized protein</fullName>
    </submittedName>
</protein>
<name>A0A8J7QD37_9BACT</name>
<keyword evidence="2" id="KW-1185">Reference proteome</keyword>
<dbReference type="AlphaFoldDB" id="A0A8J7QD37"/>
<dbReference type="Proteomes" id="UP000664417">
    <property type="component" value="Unassembled WGS sequence"/>
</dbReference>
<comment type="caution">
    <text evidence="1">The sequence shown here is derived from an EMBL/GenBank/DDBJ whole genome shotgun (WGS) entry which is preliminary data.</text>
</comment>
<reference evidence="1" key="1">
    <citation type="submission" date="2021-03" db="EMBL/GenBank/DDBJ databases">
        <authorList>
            <person name="Wang G."/>
        </authorList>
    </citation>
    <scope>NUCLEOTIDE SEQUENCE</scope>
    <source>
        <strain evidence="1">KCTC 12899</strain>
    </source>
</reference>
<proteinExistence type="predicted"/>
<organism evidence="1 2">
    <name type="scientific">Acanthopleuribacter pedis</name>
    <dbReference type="NCBI Taxonomy" id="442870"/>
    <lineage>
        <taxon>Bacteria</taxon>
        <taxon>Pseudomonadati</taxon>
        <taxon>Acidobacteriota</taxon>
        <taxon>Holophagae</taxon>
        <taxon>Acanthopleuribacterales</taxon>
        <taxon>Acanthopleuribacteraceae</taxon>
        <taxon>Acanthopleuribacter</taxon>
    </lineage>
</organism>
<sequence length="259" mass="28723">MTVGAPPFLCDGSLPEGGATRTVSLRLVGDLEKDTFENDVWTAADQIVTLFVEAVGNQVFAPVDAGRASLVQVSKEWREEGKTWFYLFQVEGLAASAWLCLVGMLAQSHHALEPIKSLSFGTQGEGPAVLLPNLLQQPRSSAIRVAAEYPFTVDFSELDSDQCDILFTFQRGLDREDFITIREAIYTWCDIKLLGGYLPGHDERPGIPQEDMIAHIAPREIQLQIMMFDLYDWALHGLANVALAVHRKGFELESLILEA</sequence>
<dbReference type="EMBL" id="JAFREP010000034">
    <property type="protein sequence ID" value="MBO1322317.1"/>
    <property type="molecule type" value="Genomic_DNA"/>
</dbReference>